<dbReference type="SUPFAM" id="SSF50129">
    <property type="entry name" value="GroES-like"/>
    <property type="match status" value="1"/>
</dbReference>
<organism evidence="13 14">
    <name type="scientific">Halobellus limi</name>
    <dbReference type="NCBI Taxonomy" id="699433"/>
    <lineage>
        <taxon>Archaea</taxon>
        <taxon>Methanobacteriati</taxon>
        <taxon>Methanobacteriota</taxon>
        <taxon>Stenosarchaea group</taxon>
        <taxon>Halobacteria</taxon>
        <taxon>Halobacteriales</taxon>
        <taxon>Haloferacaceae</taxon>
        <taxon>Halobellus</taxon>
    </lineage>
</organism>
<dbReference type="GO" id="GO:0051289">
    <property type="term" value="P:protein homotetramerization"/>
    <property type="evidence" value="ECO:0007669"/>
    <property type="project" value="UniProtKB-ARBA"/>
</dbReference>
<evidence type="ECO:0000256" key="2">
    <source>
        <dbReference type="ARBA" id="ARBA00008072"/>
    </source>
</evidence>
<evidence type="ECO:0000259" key="11">
    <source>
        <dbReference type="SMART" id="SM00829"/>
    </source>
</evidence>
<dbReference type="SMART" id="SM00829">
    <property type="entry name" value="PKS_ER"/>
    <property type="match status" value="1"/>
</dbReference>
<feature type="domain" description="Enoyl reductase (ER)" evidence="11">
    <location>
        <begin position="5"/>
        <end position="339"/>
    </location>
</feature>
<evidence type="ECO:0000256" key="5">
    <source>
        <dbReference type="ARBA" id="ARBA00023002"/>
    </source>
</evidence>
<evidence type="ECO:0000256" key="7">
    <source>
        <dbReference type="ARBA" id="ARBA00050613"/>
    </source>
</evidence>
<dbReference type="GO" id="GO:0016597">
    <property type="term" value="F:amino acid binding"/>
    <property type="evidence" value="ECO:0007669"/>
    <property type="project" value="UniProtKB-ARBA"/>
</dbReference>
<dbReference type="InterPro" id="IPR036291">
    <property type="entry name" value="NAD(P)-bd_dom_sf"/>
</dbReference>
<keyword evidence="6" id="KW-0520">NAD</keyword>
<evidence type="ECO:0000256" key="6">
    <source>
        <dbReference type="ARBA" id="ARBA00023027"/>
    </source>
</evidence>
<dbReference type="PANTHER" id="PTHR43161:SF9">
    <property type="entry name" value="SORBITOL DEHYDROGENASE"/>
    <property type="match status" value="1"/>
</dbReference>
<dbReference type="InterPro" id="IPR013149">
    <property type="entry name" value="ADH-like_C"/>
</dbReference>
<proteinExistence type="inferred from homology"/>
<keyword evidence="4 10" id="KW-0862">Zinc</keyword>
<name>A0A1H6CS14_9EURY</name>
<dbReference type="GO" id="GO:0006566">
    <property type="term" value="P:threonine metabolic process"/>
    <property type="evidence" value="ECO:0007669"/>
    <property type="project" value="UniProtKB-ARBA"/>
</dbReference>
<comment type="pathway">
    <text evidence="8">Amino-acid degradation; L-threonine degradation via oxydo-reductase pathway; glycine from L-threonine: step 1/2.</text>
</comment>
<dbReference type="GO" id="GO:0070403">
    <property type="term" value="F:NAD+ binding"/>
    <property type="evidence" value="ECO:0007669"/>
    <property type="project" value="UniProtKB-ARBA"/>
</dbReference>
<dbReference type="InterPro" id="IPR002328">
    <property type="entry name" value="ADH_Zn_CS"/>
</dbReference>
<keyword evidence="14" id="KW-1185">Reference proteome</keyword>
<evidence type="ECO:0000256" key="4">
    <source>
        <dbReference type="ARBA" id="ARBA00022833"/>
    </source>
</evidence>
<evidence type="ECO:0000256" key="1">
    <source>
        <dbReference type="ARBA" id="ARBA00001947"/>
    </source>
</evidence>
<dbReference type="EMBL" id="CP031312">
    <property type="protein sequence ID" value="QCC49082.1"/>
    <property type="molecule type" value="Genomic_DNA"/>
</dbReference>
<dbReference type="PROSITE" id="PS00059">
    <property type="entry name" value="ADH_ZINC"/>
    <property type="match status" value="1"/>
</dbReference>
<dbReference type="InterPro" id="IPR045306">
    <property type="entry name" value="SDH-like"/>
</dbReference>
<reference evidence="13 14" key="1">
    <citation type="submission" date="2016-10" db="EMBL/GenBank/DDBJ databases">
        <authorList>
            <person name="de Groot N.N."/>
        </authorList>
    </citation>
    <scope>NUCLEOTIDE SEQUENCE [LARGE SCALE GENOMIC DNA]</scope>
    <source>
        <strain evidence="13 14">CGMCC 1.10331</strain>
    </source>
</reference>
<dbReference type="CDD" id="cd05285">
    <property type="entry name" value="sorbitol_DH"/>
    <property type="match status" value="1"/>
</dbReference>
<dbReference type="FunFam" id="3.40.50.720:FF:000068">
    <property type="entry name" value="Sorbitol dehydrogenase"/>
    <property type="match status" value="1"/>
</dbReference>
<dbReference type="GO" id="GO:0008270">
    <property type="term" value="F:zinc ion binding"/>
    <property type="evidence" value="ECO:0007669"/>
    <property type="project" value="InterPro"/>
</dbReference>
<dbReference type="Proteomes" id="UP000296733">
    <property type="component" value="Plasmid unnamed1"/>
</dbReference>
<dbReference type="KEGG" id="hlm:DV707_15095"/>
<accession>A0A1H6CS14</accession>
<dbReference type="InterPro" id="IPR020843">
    <property type="entry name" value="ER"/>
</dbReference>
<evidence type="ECO:0000256" key="8">
    <source>
        <dbReference type="ARBA" id="ARBA00060557"/>
    </source>
</evidence>
<evidence type="ECO:0000313" key="14">
    <source>
        <dbReference type="Proteomes" id="UP000236740"/>
    </source>
</evidence>
<evidence type="ECO:0000313" key="13">
    <source>
        <dbReference type="EMBL" id="SEG75435.1"/>
    </source>
</evidence>
<dbReference type="InterPro" id="IPR013154">
    <property type="entry name" value="ADH-like_N"/>
</dbReference>
<keyword evidence="3 10" id="KW-0479">Metal-binding</keyword>
<evidence type="ECO:0000313" key="15">
    <source>
        <dbReference type="Proteomes" id="UP000296733"/>
    </source>
</evidence>
<dbReference type="AlphaFoldDB" id="A0A1H6CS14"/>
<evidence type="ECO:0000256" key="9">
    <source>
        <dbReference type="ARBA" id="ARBA00066604"/>
    </source>
</evidence>
<sequence>MRTAVLVEPTEFELQDRERPTPGPDDVLVAIRDVGICGSDIHYYEHGRIGDYVVEEPLVLGHESAGEVVEVGENVSGLEAGDRVALEPGVPCRRCGHCKRGEYHLCESVEFMATPPHDGAFAEYVSWPADFAYRLPETVSTVEGALCEPLSVGLHAAQRGNVGTGDTVLVTGAGPIGLTVAEAVRAAGATDVLITDVVPEKLAFARERGVDRAIDVRETDLATAVDEYTDGVGADVVVEASGAEPSIRSTLEGVRRGGTVVLVGLSEEAEVPFDVLEVIDNEIDVHGSFRYANTYPAAIDLLADGVVDVEGMVDFRSSLEDVDDAFDRAMEPTVIKGMISLDDA</sequence>
<evidence type="ECO:0000256" key="3">
    <source>
        <dbReference type="ARBA" id="ARBA00022723"/>
    </source>
</evidence>
<dbReference type="Gene3D" id="3.40.50.720">
    <property type="entry name" value="NAD(P)-binding Rossmann-like Domain"/>
    <property type="match status" value="1"/>
</dbReference>
<evidence type="ECO:0000313" key="12">
    <source>
        <dbReference type="EMBL" id="QCC49082.1"/>
    </source>
</evidence>
<dbReference type="EC" id="1.1.1.103" evidence="9"/>
<dbReference type="Gene3D" id="3.90.180.10">
    <property type="entry name" value="Medium-chain alcohol dehydrogenases, catalytic domain"/>
    <property type="match status" value="1"/>
</dbReference>
<dbReference type="GeneID" id="39859444"/>
<reference evidence="12 15" key="2">
    <citation type="journal article" date="2019" name="Nat. Commun.">
        <title>A new type of DNA phosphorothioation-based antiviral system in archaea.</title>
        <authorList>
            <person name="Xiong L."/>
            <person name="Liu S."/>
            <person name="Chen S."/>
            <person name="Xiao Y."/>
            <person name="Zhu B."/>
            <person name="Gao Y."/>
            <person name="Zhang Y."/>
            <person name="Chen B."/>
            <person name="Luo J."/>
            <person name="Deng Z."/>
            <person name="Chen X."/>
            <person name="Wang L."/>
            <person name="Chen S."/>
        </authorList>
    </citation>
    <scope>NUCLEOTIDE SEQUENCE [LARGE SCALE GENOMIC DNA]</scope>
    <source>
        <strain evidence="12 15">CGMCC 1.10331</strain>
        <plasmid evidence="12 15">unnamed1</plasmid>
    </source>
</reference>
<dbReference type="Pfam" id="PF08240">
    <property type="entry name" value="ADH_N"/>
    <property type="match status" value="1"/>
</dbReference>
<comment type="cofactor">
    <cofactor evidence="1 10">
        <name>Zn(2+)</name>
        <dbReference type="ChEBI" id="CHEBI:29105"/>
    </cofactor>
</comment>
<dbReference type="Proteomes" id="UP000236740">
    <property type="component" value="Unassembled WGS sequence"/>
</dbReference>
<evidence type="ECO:0000256" key="10">
    <source>
        <dbReference type="RuleBase" id="RU361277"/>
    </source>
</evidence>
<dbReference type="OrthoDB" id="75495at2157"/>
<dbReference type="PANTHER" id="PTHR43161">
    <property type="entry name" value="SORBITOL DEHYDROGENASE"/>
    <property type="match status" value="1"/>
</dbReference>
<dbReference type="InterPro" id="IPR011032">
    <property type="entry name" value="GroES-like_sf"/>
</dbReference>
<dbReference type="RefSeq" id="WP_103993201.1">
    <property type="nucleotide sequence ID" value="NZ_CP031312.1"/>
</dbReference>
<keyword evidence="5" id="KW-0560">Oxidoreductase</keyword>
<dbReference type="Pfam" id="PF00107">
    <property type="entry name" value="ADH_zinc_N"/>
    <property type="match status" value="1"/>
</dbReference>
<keyword evidence="12" id="KW-0614">Plasmid</keyword>
<protein>
    <recommendedName>
        <fullName evidence="9">L-threonine 3-dehydrogenase</fullName>
        <ecNumber evidence="9">1.1.1.103</ecNumber>
    </recommendedName>
</protein>
<dbReference type="EMBL" id="FNVN01000009">
    <property type="protein sequence ID" value="SEG75435.1"/>
    <property type="molecule type" value="Genomic_DNA"/>
</dbReference>
<gene>
    <name evidence="12" type="ORF">DV707_15095</name>
    <name evidence="13" type="ORF">SAMN04488133_3666</name>
</gene>
<dbReference type="GO" id="GO:0008743">
    <property type="term" value="F:L-threonine 3-dehydrogenase activity"/>
    <property type="evidence" value="ECO:0007669"/>
    <property type="project" value="UniProtKB-EC"/>
</dbReference>
<comment type="similarity">
    <text evidence="2 10">Belongs to the zinc-containing alcohol dehydrogenase family.</text>
</comment>
<comment type="catalytic activity">
    <reaction evidence="7">
        <text>L-threonine + NAD(+) = (2S)-2-amino-3-oxobutanoate + NADH + H(+)</text>
        <dbReference type="Rhea" id="RHEA:13161"/>
        <dbReference type="ChEBI" id="CHEBI:15378"/>
        <dbReference type="ChEBI" id="CHEBI:57540"/>
        <dbReference type="ChEBI" id="CHEBI:57926"/>
        <dbReference type="ChEBI" id="CHEBI:57945"/>
        <dbReference type="ChEBI" id="CHEBI:78948"/>
        <dbReference type="EC" id="1.1.1.103"/>
    </reaction>
</comment>
<geneLocation type="plasmid" evidence="12">
    <name>unnamed1</name>
</geneLocation>
<dbReference type="SUPFAM" id="SSF51735">
    <property type="entry name" value="NAD(P)-binding Rossmann-fold domains"/>
    <property type="match status" value="1"/>
</dbReference>